<dbReference type="InterPro" id="IPR032789">
    <property type="entry name" value="T2SS-T3SS_pil_N"/>
</dbReference>
<comment type="similarity">
    <text evidence="5">Belongs to the bacterial secretin family.</text>
</comment>
<dbReference type="InterPro" id="IPR050810">
    <property type="entry name" value="Bact_Secretion_Sys_Channel"/>
</dbReference>
<evidence type="ECO:0000256" key="5">
    <source>
        <dbReference type="RuleBase" id="RU004003"/>
    </source>
</evidence>
<comment type="function">
    <text evidence="3">Required for type IV pilus biogenesis and competence. Could function as a pore for exit of the pilus but also as a channel for entry of heme and antimicrobial agents and uptake of transforming DNA.</text>
</comment>
<accession>A0ABS8CAZ9</accession>
<keyword evidence="6" id="KW-0732">Signal</keyword>
<dbReference type="PRINTS" id="PR00811">
    <property type="entry name" value="BCTERIALGSPD"/>
</dbReference>
<evidence type="ECO:0000256" key="2">
    <source>
        <dbReference type="ARBA" id="ARBA00023287"/>
    </source>
</evidence>
<dbReference type="PROSITE" id="PS00875">
    <property type="entry name" value="T2SP_D"/>
    <property type="match status" value="1"/>
</dbReference>
<name>A0ABS8CAZ9_9BURK</name>
<keyword evidence="2" id="KW-0178">Competence</keyword>
<feature type="signal peptide" evidence="6">
    <location>
        <begin position="1"/>
        <end position="16"/>
    </location>
</feature>
<dbReference type="InterPro" id="IPR004845">
    <property type="entry name" value="T2SS_GspD_CS"/>
</dbReference>
<reference evidence="9 10" key="1">
    <citation type="submission" date="2020-07" db="EMBL/GenBank/DDBJ databases">
        <title>Pusillimonas sp. nov., isolated from poultry manure in Taiwan.</title>
        <authorList>
            <person name="Lin S.-Y."/>
            <person name="Tang Y.-S."/>
            <person name="Young C.-C."/>
        </authorList>
    </citation>
    <scope>NUCLEOTIDE SEQUENCE [LARGE SCALE GENOMIC DNA]</scope>
    <source>
        <strain evidence="9 10">CC-YST705</strain>
    </source>
</reference>
<comment type="subunit">
    <text evidence="4">Homododecamer. Tetramer of trimer.</text>
</comment>
<organism evidence="9 10">
    <name type="scientific">Mesopusillimonas faecipullorum</name>
    <dbReference type="NCBI Taxonomy" id="2755040"/>
    <lineage>
        <taxon>Bacteria</taxon>
        <taxon>Pseudomonadati</taxon>
        <taxon>Pseudomonadota</taxon>
        <taxon>Betaproteobacteria</taxon>
        <taxon>Burkholderiales</taxon>
        <taxon>Alcaligenaceae</taxon>
        <taxon>Mesopusillimonas</taxon>
    </lineage>
</organism>
<dbReference type="InterPro" id="IPR001775">
    <property type="entry name" value="GspD/PilQ"/>
</dbReference>
<dbReference type="EMBL" id="JACDXW010000002">
    <property type="protein sequence ID" value="MCB5363211.1"/>
    <property type="molecule type" value="Genomic_DNA"/>
</dbReference>
<comment type="caution">
    <text evidence="9">The sequence shown here is derived from an EMBL/GenBank/DDBJ whole genome shotgun (WGS) entry which is preliminary data.</text>
</comment>
<evidence type="ECO:0000313" key="9">
    <source>
        <dbReference type="EMBL" id="MCB5363211.1"/>
    </source>
</evidence>
<proteinExistence type="inferred from homology"/>
<keyword evidence="10" id="KW-1185">Reference proteome</keyword>
<sequence length="467" mass="50585">MWLAVLLLICPLPIQANETVIDMQVGELQVLDISDVARVAVGNSRYVNAVTTEEKEVIVFARQPGRTSVQVWSADGKRQRYVVNVAEQGAKQTRQALHDLLARMPNVRLSTVGEKLVIEGEDISDADRERLAMLSKQYPQMLDFTGQVGWDRMVLLDVQVVEVPRSRLRELGVRWDTQSQGGLTAGLAWDGGTRRWEQRPGTADGTVSAMPMAQIVSTAAGYLGINAVLSAQIQAMAQSGEAVVLAQPQLVARSGATAEFLAGGEVPYATTDSQGNTQTAFKPYGVSLRITPQVESNGAVRSRIEVEVSSIDSAVSVPTGPALKTRRASTEFNAHSGQTLVLAGFVSREHARNVDQVPGLGDIPLLGRLFRSEREQRGDTELAIFVTPVVVSAEHPDFQQRVQLGSEIVQSAFPEPALLNVPVKSGGSLPQPVPDTFLQGVFATDLPDDGWPPQTARLGSNTYRFKE</sequence>
<evidence type="ECO:0000256" key="4">
    <source>
        <dbReference type="ARBA" id="ARBA00025897"/>
    </source>
</evidence>
<dbReference type="PANTHER" id="PTHR30332:SF17">
    <property type="entry name" value="TYPE IV PILIATION SYSTEM PROTEIN DR_0774-RELATED"/>
    <property type="match status" value="1"/>
</dbReference>
<dbReference type="PANTHER" id="PTHR30332">
    <property type="entry name" value="PROBABLE GENERAL SECRETION PATHWAY PROTEIN D"/>
    <property type="match status" value="1"/>
</dbReference>
<evidence type="ECO:0000259" key="7">
    <source>
        <dbReference type="Pfam" id="PF00263"/>
    </source>
</evidence>
<evidence type="ECO:0000259" key="8">
    <source>
        <dbReference type="Pfam" id="PF13629"/>
    </source>
</evidence>
<evidence type="ECO:0000256" key="6">
    <source>
        <dbReference type="SAM" id="SignalP"/>
    </source>
</evidence>
<evidence type="ECO:0000256" key="3">
    <source>
        <dbReference type="ARBA" id="ARBA00024678"/>
    </source>
</evidence>
<dbReference type="Pfam" id="PF13629">
    <property type="entry name" value="T2SS-T3SS_pil_N"/>
    <property type="match status" value="1"/>
</dbReference>
<feature type="chain" id="PRO_5046898976" description="Type IV pilus biogenesis and competence protein PilQ" evidence="6">
    <location>
        <begin position="17"/>
        <end position="467"/>
    </location>
</feature>
<evidence type="ECO:0000313" key="10">
    <source>
        <dbReference type="Proteomes" id="UP000776983"/>
    </source>
</evidence>
<gene>
    <name evidence="9" type="ORF">H0484_05500</name>
</gene>
<feature type="domain" description="Pilus formation protein N-terminal" evidence="8">
    <location>
        <begin position="18"/>
        <end position="85"/>
    </location>
</feature>
<dbReference type="Proteomes" id="UP000776983">
    <property type="component" value="Unassembled WGS sequence"/>
</dbReference>
<protein>
    <recommendedName>
        <fullName evidence="1">Type IV pilus biogenesis and competence protein PilQ</fullName>
    </recommendedName>
</protein>
<dbReference type="Pfam" id="PF00263">
    <property type="entry name" value="Secretin"/>
    <property type="match status" value="1"/>
</dbReference>
<dbReference type="InterPro" id="IPR004846">
    <property type="entry name" value="T2SS/T3SS_dom"/>
</dbReference>
<evidence type="ECO:0000256" key="1">
    <source>
        <dbReference type="ARBA" id="ARBA00014124"/>
    </source>
</evidence>
<feature type="domain" description="Type II/III secretion system secretin-like" evidence="7">
    <location>
        <begin position="235"/>
        <end position="391"/>
    </location>
</feature>